<dbReference type="InterPro" id="IPR039353">
    <property type="entry name" value="TF_Adf1"/>
</dbReference>
<feature type="domain" description="MADF" evidence="1">
    <location>
        <begin position="6"/>
        <end position="94"/>
    </location>
</feature>
<dbReference type="GO" id="GO:0005634">
    <property type="term" value="C:nucleus"/>
    <property type="evidence" value="ECO:0007669"/>
    <property type="project" value="TreeGrafter"/>
</dbReference>
<evidence type="ECO:0000313" key="3">
    <source>
        <dbReference type="Proteomes" id="UP000091820"/>
    </source>
</evidence>
<dbReference type="VEuPathDB" id="VectorBase:GBRI003946"/>
<dbReference type="PANTHER" id="PTHR12243">
    <property type="entry name" value="MADF DOMAIN TRANSCRIPTION FACTOR"/>
    <property type="match status" value="1"/>
</dbReference>
<dbReference type="PROSITE" id="PS51029">
    <property type="entry name" value="MADF"/>
    <property type="match status" value="1"/>
</dbReference>
<dbReference type="AlphaFoldDB" id="A0A1A9W2F0"/>
<dbReference type="Pfam" id="PF10545">
    <property type="entry name" value="MADF_DNA_bdg"/>
    <property type="match status" value="1"/>
</dbReference>
<dbReference type="GO" id="GO:0005667">
    <property type="term" value="C:transcription regulator complex"/>
    <property type="evidence" value="ECO:0007669"/>
    <property type="project" value="TreeGrafter"/>
</dbReference>
<reference evidence="3" key="1">
    <citation type="submission" date="2014-03" db="EMBL/GenBank/DDBJ databases">
        <authorList>
            <person name="Aksoy S."/>
            <person name="Warren W."/>
            <person name="Wilson R.K."/>
        </authorList>
    </citation>
    <scope>NUCLEOTIDE SEQUENCE [LARGE SCALE GENOMIC DNA]</scope>
    <source>
        <strain evidence="3">IAEA</strain>
    </source>
</reference>
<dbReference type="EnsemblMetazoa" id="GBRI003946-RA">
    <property type="protein sequence ID" value="GBRI003946-PA"/>
    <property type="gene ID" value="GBRI003946"/>
</dbReference>
<evidence type="ECO:0000313" key="2">
    <source>
        <dbReference type="EnsemblMetazoa" id="GBRI003946-PA"/>
    </source>
</evidence>
<keyword evidence="3" id="KW-1185">Reference proteome</keyword>
<protein>
    <submittedName>
        <fullName evidence="2">MADF domain-containing protein</fullName>
    </submittedName>
</protein>
<sequence>MDLNIRIIEAVRNCPDLYKANGINLENRKETWRQLAERLGMKEQYLKLRWHSLVQRYQRDDNFKYRDKMKFLQIVKPKIVQSKTDPEFLITQSNISEKPKKEYVYVEVENFKKFETEHLCVVTSAAHSSQKPTTTTEDKCVKQESEIKHSTNLLAKDGQTTRRECINITETTSSLPIRRMEHEPQGKKYLNPVNDDRCEDDIFGELVTVMLKRMDEDKKRNVKKEIMNLLLT</sequence>
<reference evidence="2" key="2">
    <citation type="submission" date="2020-05" db="UniProtKB">
        <authorList>
            <consortium name="EnsemblMetazoa"/>
        </authorList>
    </citation>
    <scope>IDENTIFICATION</scope>
    <source>
        <strain evidence="2">IAEA</strain>
    </source>
</reference>
<dbReference type="InterPro" id="IPR006578">
    <property type="entry name" value="MADF-dom"/>
</dbReference>
<dbReference type="PANTHER" id="PTHR12243:SF67">
    <property type="entry name" value="COREPRESSOR OF PANGOLIN, ISOFORM A-RELATED"/>
    <property type="match status" value="1"/>
</dbReference>
<proteinExistence type="predicted"/>
<organism evidence="2 3">
    <name type="scientific">Glossina brevipalpis</name>
    <dbReference type="NCBI Taxonomy" id="37001"/>
    <lineage>
        <taxon>Eukaryota</taxon>
        <taxon>Metazoa</taxon>
        <taxon>Ecdysozoa</taxon>
        <taxon>Arthropoda</taxon>
        <taxon>Hexapoda</taxon>
        <taxon>Insecta</taxon>
        <taxon>Pterygota</taxon>
        <taxon>Neoptera</taxon>
        <taxon>Endopterygota</taxon>
        <taxon>Diptera</taxon>
        <taxon>Brachycera</taxon>
        <taxon>Muscomorpha</taxon>
        <taxon>Hippoboscoidea</taxon>
        <taxon>Glossinidae</taxon>
        <taxon>Glossina</taxon>
    </lineage>
</organism>
<evidence type="ECO:0000259" key="1">
    <source>
        <dbReference type="PROSITE" id="PS51029"/>
    </source>
</evidence>
<dbReference type="Proteomes" id="UP000091820">
    <property type="component" value="Unassembled WGS sequence"/>
</dbReference>
<dbReference type="GO" id="GO:0006357">
    <property type="term" value="P:regulation of transcription by RNA polymerase II"/>
    <property type="evidence" value="ECO:0007669"/>
    <property type="project" value="TreeGrafter"/>
</dbReference>
<name>A0A1A9W2F0_9MUSC</name>
<accession>A0A1A9W2F0</accession>